<accession>A0A1D7Y2P6</accession>
<gene>
    <name evidence="1" type="ORF">BFF78_01030</name>
</gene>
<evidence type="ECO:0000313" key="1">
    <source>
        <dbReference type="EMBL" id="AOR29852.1"/>
    </source>
</evidence>
<evidence type="ECO:0000313" key="2">
    <source>
        <dbReference type="Proteomes" id="UP000094960"/>
    </source>
</evidence>
<proteinExistence type="predicted"/>
<protein>
    <submittedName>
        <fullName evidence="1">Uncharacterized protein</fullName>
    </submittedName>
</protein>
<name>A0A1D7Y2P6_9ACTN</name>
<organism evidence="1 2">
    <name type="scientific">Streptomyces fodineus</name>
    <dbReference type="NCBI Taxonomy" id="1904616"/>
    <lineage>
        <taxon>Bacteria</taxon>
        <taxon>Bacillati</taxon>
        <taxon>Actinomycetota</taxon>
        <taxon>Actinomycetes</taxon>
        <taxon>Kitasatosporales</taxon>
        <taxon>Streptomycetaceae</taxon>
        <taxon>Streptomyces</taxon>
    </lineage>
</organism>
<dbReference type="Proteomes" id="UP000094960">
    <property type="component" value="Chromosome"/>
</dbReference>
<dbReference type="KEGG" id="spun:BFF78_01030"/>
<dbReference type="EMBL" id="CP017248">
    <property type="protein sequence ID" value="AOR29852.1"/>
    <property type="molecule type" value="Genomic_DNA"/>
</dbReference>
<keyword evidence="2" id="KW-1185">Reference proteome</keyword>
<reference evidence="2" key="1">
    <citation type="submission" date="2016-09" db="EMBL/GenBank/DDBJ databases">
        <title>Streptomyces puniciscabiei strain:TW1S1 Genome sequencing and assembly.</title>
        <authorList>
            <person name="Kim M.-K."/>
            <person name="Kim S.B."/>
        </authorList>
    </citation>
    <scope>NUCLEOTIDE SEQUENCE [LARGE SCALE GENOMIC DNA]</scope>
    <source>
        <strain evidence="2">TW1S1</strain>
    </source>
</reference>
<dbReference type="AlphaFoldDB" id="A0A1D7Y2P6"/>
<sequence length="98" mass="10817">MIPFEQKVPDELKIDNLARELVRDKGPGILHWLNQGAQKHLATRDPLHGPASVRLATEAYDKTEDHIGRFIAEPCTKGAAARLPVASAKTSAWPAQQR</sequence>